<evidence type="ECO:0000256" key="6">
    <source>
        <dbReference type="SAM" id="Phobius"/>
    </source>
</evidence>
<dbReference type="KEGG" id="tet:TTHERM_00043740"/>
<gene>
    <name evidence="8" type="ORF">TTHERM_00043740</name>
</gene>
<feature type="compositionally biased region" description="Basic residues" evidence="5">
    <location>
        <begin position="978"/>
        <end position="987"/>
    </location>
</feature>
<dbReference type="OrthoDB" id="311187at2759"/>
<evidence type="ECO:0000313" key="9">
    <source>
        <dbReference type="Proteomes" id="UP000009168"/>
    </source>
</evidence>
<keyword evidence="3 6" id="KW-1133">Transmembrane helix</keyword>
<dbReference type="PANTHER" id="PTHR12127">
    <property type="entry name" value="MUCOLIPIN"/>
    <property type="match status" value="1"/>
</dbReference>
<name>Q23DW9_TETTS</name>
<evidence type="ECO:0000259" key="7">
    <source>
        <dbReference type="Pfam" id="PF08016"/>
    </source>
</evidence>
<dbReference type="STRING" id="312017.Q23DW9"/>
<dbReference type="AlphaFoldDB" id="Q23DW9"/>
<evidence type="ECO:0000256" key="5">
    <source>
        <dbReference type="SAM" id="MobiDB-lite"/>
    </source>
</evidence>
<evidence type="ECO:0000256" key="2">
    <source>
        <dbReference type="ARBA" id="ARBA00022692"/>
    </source>
</evidence>
<feature type="compositionally biased region" description="Polar residues" evidence="5">
    <location>
        <begin position="393"/>
        <end position="412"/>
    </location>
</feature>
<feature type="region of interest" description="Disordered" evidence="5">
    <location>
        <begin position="211"/>
        <end position="251"/>
    </location>
</feature>
<feature type="region of interest" description="Disordered" evidence="5">
    <location>
        <begin position="430"/>
        <end position="463"/>
    </location>
</feature>
<protein>
    <submittedName>
        <fullName evidence="8">Transmembrane protein, putative</fullName>
    </submittedName>
</protein>
<dbReference type="InterPro" id="IPR013122">
    <property type="entry name" value="PKD1_2_channel"/>
</dbReference>
<accession>Q23DW9</accession>
<feature type="transmembrane region" description="Helical" evidence="6">
    <location>
        <begin position="617"/>
        <end position="637"/>
    </location>
</feature>
<dbReference type="InterPro" id="IPR039031">
    <property type="entry name" value="Mucolipin"/>
</dbReference>
<keyword evidence="9" id="KW-1185">Reference proteome</keyword>
<feature type="compositionally biased region" description="Basic and acidic residues" evidence="5">
    <location>
        <begin position="229"/>
        <end position="238"/>
    </location>
</feature>
<dbReference type="eggNOG" id="KOG3733">
    <property type="taxonomic scope" value="Eukaryota"/>
</dbReference>
<feature type="transmembrane region" description="Helical" evidence="6">
    <location>
        <begin position="688"/>
        <end position="708"/>
    </location>
</feature>
<dbReference type="EMBL" id="GG662712">
    <property type="protein sequence ID" value="EAR94372.2"/>
    <property type="molecule type" value="Genomic_DNA"/>
</dbReference>
<feature type="compositionally biased region" description="Acidic residues" evidence="5">
    <location>
        <begin position="959"/>
        <end position="971"/>
    </location>
</feature>
<dbReference type="HOGENOM" id="CLU_339664_0_0_1"/>
<dbReference type="PANTHER" id="PTHR12127:SF7">
    <property type="entry name" value="SD02261P"/>
    <property type="match status" value="1"/>
</dbReference>
<reference evidence="9" key="1">
    <citation type="journal article" date="2006" name="PLoS Biol.">
        <title>Macronuclear genome sequence of the ciliate Tetrahymena thermophila, a model eukaryote.</title>
        <authorList>
            <person name="Eisen J.A."/>
            <person name="Coyne R.S."/>
            <person name="Wu M."/>
            <person name="Wu D."/>
            <person name="Thiagarajan M."/>
            <person name="Wortman J.R."/>
            <person name="Badger J.H."/>
            <person name="Ren Q."/>
            <person name="Amedeo P."/>
            <person name="Jones K.M."/>
            <person name="Tallon L.J."/>
            <person name="Delcher A.L."/>
            <person name="Salzberg S.L."/>
            <person name="Silva J.C."/>
            <person name="Haas B.J."/>
            <person name="Majoros W.H."/>
            <person name="Farzad M."/>
            <person name="Carlton J.M."/>
            <person name="Smith R.K. Jr."/>
            <person name="Garg J."/>
            <person name="Pearlman R.E."/>
            <person name="Karrer K.M."/>
            <person name="Sun L."/>
            <person name="Manning G."/>
            <person name="Elde N.C."/>
            <person name="Turkewitz A.P."/>
            <person name="Asai D.J."/>
            <person name="Wilkes D.E."/>
            <person name="Wang Y."/>
            <person name="Cai H."/>
            <person name="Collins K."/>
            <person name="Stewart B.A."/>
            <person name="Lee S.R."/>
            <person name="Wilamowska K."/>
            <person name="Weinberg Z."/>
            <person name="Ruzzo W.L."/>
            <person name="Wloga D."/>
            <person name="Gaertig J."/>
            <person name="Frankel J."/>
            <person name="Tsao C.-C."/>
            <person name="Gorovsky M.A."/>
            <person name="Keeling P.J."/>
            <person name="Waller R.F."/>
            <person name="Patron N.J."/>
            <person name="Cherry J.M."/>
            <person name="Stover N.A."/>
            <person name="Krieger C.J."/>
            <person name="del Toro C."/>
            <person name="Ryder H.F."/>
            <person name="Williamson S.C."/>
            <person name="Barbeau R.A."/>
            <person name="Hamilton E.P."/>
            <person name="Orias E."/>
        </authorList>
    </citation>
    <scope>NUCLEOTIDE SEQUENCE [LARGE SCALE GENOMIC DNA]</scope>
    <source>
        <strain evidence="9">SB210</strain>
    </source>
</reference>
<feature type="compositionally biased region" description="Low complexity" evidence="5">
    <location>
        <begin position="211"/>
        <end position="220"/>
    </location>
</feature>
<comment type="subcellular location">
    <subcellularLocation>
        <location evidence="1">Membrane</location>
        <topology evidence="1">Multi-pass membrane protein</topology>
    </subcellularLocation>
</comment>
<dbReference type="InParanoid" id="Q23DW9"/>
<dbReference type="GO" id="GO:0016020">
    <property type="term" value="C:membrane"/>
    <property type="evidence" value="ECO:0007669"/>
    <property type="project" value="UniProtKB-SubCell"/>
</dbReference>
<feature type="compositionally biased region" description="Basic and acidic residues" evidence="5">
    <location>
        <begin position="1025"/>
        <end position="1036"/>
    </location>
</feature>
<organism evidence="8 9">
    <name type="scientific">Tetrahymena thermophila (strain SB210)</name>
    <dbReference type="NCBI Taxonomy" id="312017"/>
    <lineage>
        <taxon>Eukaryota</taxon>
        <taxon>Sar</taxon>
        <taxon>Alveolata</taxon>
        <taxon>Ciliophora</taxon>
        <taxon>Intramacronucleata</taxon>
        <taxon>Oligohymenophorea</taxon>
        <taxon>Hymenostomatida</taxon>
        <taxon>Tetrahymenina</taxon>
        <taxon>Tetrahymenidae</taxon>
        <taxon>Tetrahymena</taxon>
    </lineage>
</organism>
<evidence type="ECO:0000256" key="4">
    <source>
        <dbReference type="ARBA" id="ARBA00023136"/>
    </source>
</evidence>
<keyword evidence="4 6" id="KW-0472">Membrane</keyword>
<dbReference type="Pfam" id="PF08016">
    <property type="entry name" value="PKD_channel"/>
    <property type="match status" value="1"/>
</dbReference>
<proteinExistence type="predicted"/>
<sequence length="1154" mass="135673">MKNIFATDQESADDINQRAVSFSKAHSIIVSSNLVQQDKNIGPQNQHQNQNQRKSLESLTIEEQDIIYQEYLYDKFLLSPIEKYQKYGKWPIKLIVHVMLVLLTTSQILYSSNTLSTNSTEQYEQWRQLFFQEDSNQNIKNNVFENKMIYYTTVQKFQNQTILMFDEMNENNTNRIQDVYFNYSDISLKVYYNYPMDSHLTEYIHEIQDDNQNPQDQDQQTKLVQNSDSDEKNQKLDSDSDQNNLKDIPKMPRQRDFYQELNFNMNQNFQRRILNKTNSNHKSNLKNFNLQKYQQVQLVYPIDRKVGIQQPFDMNNITQIKQIFQFTNHLEIVMKNVILIKSNLISCWEFNIFYNLYGHATIQALLQADGGICTEELFQKGIELHKEEYFNSYAQPPTSNVDDNTQNSNQQNKQDEELLKKRQQMKVRGTRFNTLSSTSSQKKQKKPERSPINRKKTEQPKGQKINKQELLGIAVKPPDYERNGNLYKSGNLLFIGFNTLIDVMSFVCSAISLFLCLKYLIQIIDVYIQTFEKSTKAYIHKDLKKNQSLQKNKGKYLTLQRILAEQRGWNELSLWEKLSYFDLWFFVILIGNFFQMVGSIYLIFLDSQSELDQKTSVVNWTVGIGCFCAWCSLMKYLEHSKSMAIILDVLKFALPQLFKVLIEFSILYISFIIIGMTSFWQSERFSDVSSTAVTLFGVVLSDSIFYVAQDCEQNGVLPRFMADFYVILFVLMFIICVTNIMIGILEDGYSRNKMEQKFKKTIENVDNEKDRAVISKMVQKKELDRGSQMFRRQGSFDSDDGINYGKKNNANFFSPFQGANQSSPSFKVFTPQQKSLQVSPMIYSKSPKFSDKSKNSPLVQMKMVKNAGIAIQKAKRFVQIRKKEKQEQEKPKQAITFPNIQQQEEKDISMFDDQNLFFSVDNDQQVNQLETEQAFKQEQEQTGQRQQEVDFFEQKQQQDEEIPDQSSEQELEQQKQLSQRRKLKSKTLHNLNYQTIDEQDSSDSEKDEKKPSIQKIISSEDIQETQEKKTESDQFEKNNLSFSGPQTFATQTQQFFQALQVQKQLSASQVFKNELEMLKKKEVFVDKTNSLFNGGYKKIKFYLEESQKLVINTKFLQVTKQQKRYLYKKYSSYLQYFQQRIAANLLEIEYFQMD</sequence>
<feature type="domain" description="Polycystin cation channel PKD1/PKD2" evidence="7">
    <location>
        <begin position="615"/>
        <end position="750"/>
    </location>
</feature>
<keyword evidence="2 6" id="KW-0812">Transmembrane</keyword>
<feature type="region of interest" description="Disordered" evidence="5">
    <location>
        <begin position="953"/>
        <end position="1043"/>
    </location>
</feature>
<dbReference type="RefSeq" id="XP_001014567.2">
    <property type="nucleotide sequence ID" value="XM_001014567.2"/>
</dbReference>
<feature type="compositionally biased region" description="Basic and acidic residues" evidence="5">
    <location>
        <begin position="447"/>
        <end position="461"/>
    </location>
</feature>
<feature type="transmembrane region" description="Helical" evidence="6">
    <location>
        <begin position="492"/>
        <end position="517"/>
    </location>
</feature>
<dbReference type="Gene3D" id="1.10.287.70">
    <property type="match status" value="1"/>
</dbReference>
<feature type="region of interest" description="Disordered" evidence="5">
    <location>
        <begin position="393"/>
        <end position="418"/>
    </location>
</feature>
<evidence type="ECO:0000313" key="8">
    <source>
        <dbReference type="EMBL" id="EAR94372.2"/>
    </source>
</evidence>
<evidence type="ECO:0000256" key="3">
    <source>
        <dbReference type="ARBA" id="ARBA00022989"/>
    </source>
</evidence>
<feature type="transmembrane region" description="Helical" evidence="6">
    <location>
        <begin position="657"/>
        <end position="676"/>
    </location>
</feature>
<dbReference type="GO" id="GO:0072345">
    <property type="term" value="F:NAADP-sensitive calcium-release channel activity"/>
    <property type="evidence" value="ECO:0007669"/>
    <property type="project" value="TreeGrafter"/>
</dbReference>
<dbReference type="GeneID" id="7832049"/>
<feature type="transmembrane region" description="Helical" evidence="6">
    <location>
        <begin position="720"/>
        <end position="745"/>
    </location>
</feature>
<feature type="transmembrane region" description="Helical" evidence="6">
    <location>
        <begin position="583"/>
        <end position="605"/>
    </location>
</feature>
<evidence type="ECO:0000256" key="1">
    <source>
        <dbReference type="ARBA" id="ARBA00004141"/>
    </source>
</evidence>
<dbReference type="Proteomes" id="UP000009168">
    <property type="component" value="Unassembled WGS sequence"/>
</dbReference>